<evidence type="ECO:0000313" key="2">
    <source>
        <dbReference type="Proteomes" id="UP000183832"/>
    </source>
</evidence>
<evidence type="ECO:0000313" key="1">
    <source>
        <dbReference type="EMBL" id="CRL04828.1"/>
    </source>
</evidence>
<accession>A0A1J1IZ61</accession>
<organism evidence="1 2">
    <name type="scientific">Clunio marinus</name>
    <dbReference type="NCBI Taxonomy" id="568069"/>
    <lineage>
        <taxon>Eukaryota</taxon>
        <taxon>Metazoa</taxon>
        <taxon>Ecdysozoa</taxon>
        <taxon>Arthropoda</taxon>
        <taxon>Hexapoda</taxon>
        <taxon>Insecta</taxon>
        <taxon>Pterygota</taxon>
        <taxon>Neoptera</taxon>
        <taxon>Endopterygota</taxon>
        <taxon>Diptera</taxon>
        <taxon>Nematocera</taxon>
        <taxon>Chironomoidea</taxon>
        <taxon>Chironomidae</taxon>
        <taxon>Clunio</taxon>
    </lineage>
</organism>
<sequence>MLDRRSEISHQLSVFTISQQRVLTHALLNGTQQKLPKVRNLHSEVLSDNSFDTMNIKSRYQFAKNSSKYFNIFLINFLLKRSHPVSKQSDLGLAECNKGKKLRFITDVALASLSTQDKKRNSRNVQNDLEFIALGS</sequence>
<dbReference type="Proteomes" id="UP000183832">
    <property type="component" value="Unassembled WGS sequence"/>
</dbReference>
<proteinExistence type="predicted"/>
<dbReference type="EMBL" id="CVRI01000063">
    <property type="protein sequence ID" value="CRL04828.1"/>
    <property type="molecule type" value="Genomic_DNA"/>
</dbReference>
<protein>
    <submittedName>
        <fullName evidence="1">CLUMA_CG017881, isoform A</fullName>
    </submittedName>
</protein>
<dbReference type="AlphaFoldDB" id="A0A1J1IZ61"/>
<keyword evidence="2" id="KW-1185">Reference proteome</keyword>
<name>A0A1J1IZ61_9DIPT</name>
<reference evidence="1 2" key="1">
    <citation type="submission" date="2015-04" db="EMBL/GenBank/DDBJ databases">
        <authorList>
            <person name="Syromyatnikov M.Y."/>
            <person name="Popov V.N."/>
        </authorList>
    </citation>
    <scope>NUCLEOTIDE SEQUENCE [LARGE SCALE GENOMIC DNA]</scope>
</reference>
<gene>
    <name evidence="1" type="ORF">CLUMA_CG017881</name>
</gene>